<sequence length="111" mass="12092">MQIKFPPNGGIPIGAPPYGDRPIGAPPYGDKPIGAPPYGDKPIGAPPYGDRPIGAPPYGEPYCWDGSTGTTGMQHFVLISFLNHSSHILNLLMQEILDFRRLLIDEWCPVH</sequence>
<gene>
    <name evidence="2" type="ORF">BpHYR1_008052</name>
</gene>
<dbReference type="Proteomes" id="UP000276133">
    <property type="component" value="Unassembled WGS sequence"/>
</dbReference>
<dbReference type="GO" id="GO:0003743">
    <property type="term" value="F:translation initiation factor activity"/>
    <property type="evidence" value="ECO:0007669"/>
    <property type="project" value="UniProtKB-KW"/>
</dbReference>
<evidence type="ECO:0000256" key="1">
    <source>
        <dbReference type="SAM" id="MobiDB-lite"/>
    </source>
</evidence>
<evidence type="ECO:0000313" key="2">
    <source>
        <dbReference type="EMBL" id="RNA42415.1"/>
    </source>
</evidence>
<protein>
    <submittedName>
        <fullName evidence="2">Translation initiation factor IF-2</fullName>
    </submittedName>
</protein>
<dbReference type="EMBL" id="REGN01000367">
    <property type="protein sequence ID" value="RNA42415.1"/>
    <property type="molecule type" value="Genomic_DNA"/>
</dbReference>
<organism evidence="2 3">
    <name type="scientific">Brachionus plicatilis</name>
    <name type="common">Marine rotifer</name>
    <name type="synonym">Brachionus muelleri</name>
    <dbReference type="NCBI Taxonomy" id="10195"/>
    <lineage>
        <taxon>Eukaryota</taxon>
        <taxon>Metazoa</taxon>
        <taxon>Spiralia</taxon>
        <taxon>Gnathifera</taxon>
        <taxon>Rotifera</taxon>
        <taxon>Eurotatoria</taxon>
        <taxon>Monogononta</taxon>
        <taxon>Pseudotrocha</taxon>
        <taxon>Ploima</taxon>
        <taxon>Brachionidae</taxon>
        <taxon>Brachionus</taxon>
    </lineage>
</organism>
<evidence type="ECO:0000313" key="3">
    <source>
        <dbReference type="Proteomes" id="UP000276133"/>
    </source>
</evidence>
<keyword evidence="2" id="KW-0396">Initiation factor</keyword>
<keyword evidence="2" id="KW-0648">Protein biosynthesis</keyword>
<name>A0A3M7T388_BRAPC</name>
<reference evidence="2 3" key="1">
    <citation type="journal article" date="2018" name="Sci. Rep.">
        <title>Genomic signatures of local adaptation to the degree of environmental predictability in rotifers.</title>
        <authorList>
            <person name="Franch-Gras L."/>
            <person name="Hahn C."/>
            <person name="Garcia-Roger E.M."/>
            <person name="Carmona M.J."/>
            <person name="Serra M."/>
            <person name="Gomez A."/>
        </authorList>
    </citation>
    <scope>NUCLEOTIDE SEQUENCE [LARGE SCALE GENOMIC DNA]</scope>
    <source>
        <strain evidence="2">HYR1</strain>
    </source>
</reference>
<keyword evidence="3" id="KW-1185">Reference proteome</keyword>
<feature type="region of interest" description="Disordered" evidence="1">
    <location>
        <begin position="1"/>
        <end position="50"/>
    </location>
</feature>
<proteinExistence type="predicted"/>
<comment type="caution">
    <text evidence="2">The sequence shown here is derived from an EMBL/GenBank/DDBJ whole genome shotgun (WGS) entry which is preliminary data.</text>
</comment>
<feature type="compositionally biased region" description="Low complexity" evidence="1">
    <location>
        <begin position="1"/>
        <end position="10"/>
    </location>
</feature>
<dbReference type="AlphaFoldDB" id="A0A3M7T388"/>
<accession>A0A3M7T388</accession>